<proteinExistence type="predicted"/>
<evidence type="ECO:0000313" key="2">
    <source>
        <dbReference type="Proteomes" id="UP000195569"/>
    </source>
</evidence>
<sequence>MYLLRWSVFLLKKLSIQCGVEIPVGHPKQLVNRARLVQCQLSGGTGGIEKGADLGLTNDRAHHVSDEDVMRAGFHDLPNLAFKRCEGVGEDRQAGLAHLASRPSRTSPPARMDRRIDWPDRALPTAIQLP</sequence>
<dbReference type="AlphaFoldDB" id="A0A1N7SMV3"/>
<dbReference type="EMBL" id="CYGY02000065">
    <property type="protein sequence ID" value="SIT48774.1"/>
    <property type="molecule type" value="Genomic_DNA"/>
</dbReference>
<name>A0A1N7SMV3_9BURK</name>
<keyword evidence="2" id="KW-1185">Reference proteome</keyword>
<organism evidence="1 2">
    <name type="scientific">Paraburkholderia piptadeniae</name>
    <dbReference type="NCBI Taxonomy" id="1701573"/>
    <lineage>
        <taxon>Bacteria</taxon>
        <taxon>Pseudomonadati</taxon>
        <taxon>Pseudomonadota</taxon>
        <taxon>Betaproteobacteria</taxon>
        <taxon>Burkholderiales</taxon>
        <taxon>Burkholderiaceae</taxon>
        <taxon>Paraburkholderia</taxon>
    </lineage>
</organism>
<dbReference type="Proteomes" id="UP000195569">
    <property type="component" value="Unassembled WGS sequence"/>
</dbReference>
<reference evidence="1" key="1">
    <citation type="submission" date="2016-12" db="EMBL/GenBank/DDBJ databases">
        <authorList>
            <person name="Moulin L."/>
        </authorList>
    </citation>
    <scope>NUCLEOTIDE SEQUENCE [LARGE SCALE GENOMIC DNA]</scope>
    <source>
        <strain evidence="1">STM 7183</strain>
    </source>
</reference>
<gene>
    <name evidence="1" type="ORF">BN2476_650044</name>
</gene>
<protein>
    <submittedName>
        <fullName evidence="1">Uncharacterized protein</fullName>
    </submittedName>
</protein>
<accession>A0A1N7SMV3</accession>
<comment type="caution">
    <text evidence="1">The sequence shown here is derived from an EMBL/GenBank/DDBJ whole genome shotgun (WGS) entry which is preliminary data.</text>
</comment>
<evidence type="ECO:0000313" key="1">
    <source>
        <dbReference type="EMBL" id="SIT48774.1"/>
    </source>
</evidence>